<keyword evidence="3" id="KW-1185">Reference proteome</keyword>
<dbReference type="PANTHER" id="PTHR33223:SF10">
    <property type="entry name" value="AMINOTRANSFERASE-LIKE PLANT MOBILE DOMAIN-CONTAINING PROTEIN"/>
    <property type="match status" value="1"/>
</dbReference>
<proteinExistence type="predicted"/>
<dbReference type="AlphaFoldDB" id="A0AA88VU67"/>
<protein>
    <recommendedName>
        <fullName evidence="1">Retrotransposon gag domain-containing protein</fullName>
    </recommendedName>
</protein>
<evidence type="ECO:0000313" key="2">
    <source>
        <dbReference type="EMBL" id="KAK3015072.1"/>
    </source>
</evidence>
<dbReference type="Pfam" id="PF03732">
    <property type="entry name" value="Retrotrans_gag"/>
    <property type="match status" value="1"/>
</dbReference>
<dbReference type="PANTHER" id="PTHR33223">
    <property type="entry name" value="CCHC-TYPE DOMAIN-CONTAINING PROTEIN"/>
    <property type="match status" value="1"/>
</dbReference>
<dbReference type="EMBL" id="JAVXUP010001168">
    <property type="protein sequence ID" value="KAK3015072.1"/>
    <property type="molecule type" value="Genomic_DNA"/>
</dbReference>
<comment type="caution">
    <text evidence="2">The sequence shown here is derived from an EMBL/GenBank/DDBJ whole genome shotgun (WGS) entry which is preliminary data.</text>
</comment>
<reference evidence="2" key="1">
    <citation type="submission" date="2022-12" db="EMBL/GenBank/DDBJ databases">
        <title>Draft genome assemblies for two species of Escallonia (Escalloniales).</title>
        <authorList>
            <person name="Chanderbali A."/>
            <person name="Dervinis C."/>
            <person name="Anghel I."/>
            <person name="Soltis D."/>
            <person name="Soltis P."/>
            <person name="Zapata F."/>
        </authorList>
    </citation>
    <scope>NUCLEOTIDE SEQUENCE</scope>
    <source>
        <strain evidence="2">UCBG64.0493</strain>
        <tissue evidence="2">Leaf</tissue>
    </source>
</reference>
<organism evidence="2 3">
    <name type="scientific">Escallonia herrerae</name>
    <dbReference type="NCBI Taxonomy" id="1293975"/>
    <lineage>
        <taxon>Eukaryota</taxon>
        <taxon>Viridiplantae</taxon>
        <taxon>Streptophyta</taxon>
        <taxon>Embryophyta</taxon>
        <taxon>Tracheophyta</taxon>
        <taxon>Spermatophyta</taxon>
        <taxon>Magnoliopsida</taxon>
        <taxon>eudicotyledons</taxon>
        <taxon>Gunneridae</taxon>
        <taxon>Pentapetalae</taxon>
        <taxon>asterids</taxon>
        <taxon>campanulids</taxon>
        <taxon>Escalloniales</taxon>
        <taxon>Escalloniaceae</taxon>
        <taxon>Escallonia</taxon>
    </lineage>
</organism>
<gene>
    <name evidence="2" type="ORF">RJ639_007042</name>
</gene>
<accession>A0AA88VU67</accession>
<dbReference type="Proteomes" id="UP001188597">
    <property type="component" value="Unassembled WGS sequence"/>
</dbReference>
<dbReference type="InterPro" id="IPR005162">
    <property type="entry name" value="Retrotrans_gag_dom"/>
</dbReference>
<evidence type="ECO:0000313" key="3">
    <source>
        <dbReference type="Proteomes" id="UP001188597"/>
    </source>
</evidence>
<feature type="domain" description="Retrotransposon gag" evidence="1">
    <location>
        <begin position="24"/>
        <end position="98"/>
    </location>
</feature>
<evidence type="ECO:0000259" key="1">
    <source>
        <dbReference type="Pfam" id="PF03732"/>
    </source>
</evidence>
<name>A0AA88VU67_9ASTE</name>
<sequence>MEHLAPFTLCMNLHLIPDQIMCRSFPVTLKREAHVWFQQLVPHSLSRWAELAESFRGNFLTSCVQRKNSSALFNVVQGPKESLKFYHARFNAEKLLIDHLDPGVTFAAMASSMRQEIPLRFSLKKCPLPPRT</sequence>